<name>A0AAD9PU00_ACRCE</name>
<organism evidence="1 2">
    <name type="scientific">Acropora cervicornis</name>
    <name type="common">Staghorn coral</name>
    <dbReference type="NCBI Taxonomy" id="6130"/>
    <lineage>
        <taxon>Eukaryota</taxon>
        <taxon>Metazoa</taxon>
        <taxon>Cnidaria</taxon>
        <taxon>Anthozoa</taxon>
        <taxon>Hexacorallia</taxon>
        <taxon>Scleractinia</taxon>
        <taxon>Astrocoeniina</taxon>
        <taxon>Acroporidae</taxon>
        <taxon>Acropora</taxon>
    </lineage>
</organism>
<protein>
    <submittedName>
        <fullName evidence="1">Uncharacterized protein</fullName>
    </submittedName>
</protein>
<keyword evidence="2" id="KW-1185">Reference proteome</keyword>
<feature type="non-terminal residue" evidence="1">
    <location>
        <position position="1"/>
    </location>
</feature>
<reference evidence="1" key="2">
    <citation type="journal article" date="2023" name="Science">
        <title>Genomic signatures of disease resistance in endangered staghorn corals.</title>
        <authorList>
            <person name="Vollmer S.V."/>
            <person name="Selwyn J.D."/>
            <person name="Despard B.A."/>
            <person name="Roesel C.L."/>
        </authorList>
    </citation>
    <scope>NUCLEOTIDE SEQUENCE</scope>
    <source>
        <strain evidence="1">K2</strain>
    </source>
</reference>
<evidence type="ECO:0000313" key="2">
    <source>
        <dbReference type="Proteomes" id="UP001249851"/>
    </source>
</evidence>
<comment type="caution">
    <text evidence="1">The sequence shown here is derived from an EMBL/GenBank/DDBJ whole genome shotgun (WGS) entry which is preliminary data.</text>
</comment>
<gene>
    <name evidence="1" type="ORF">P5673_030667</name>
</gene>
<dbReference type="AlphaFoldDB" id="A0AAD9PU00"/>
<accession>A0AAD9PU00</accession>
<dbReference type="Proteomes" id="UP001249851">
    <property type="component" value="Unassembled WGS sequence"/>
</dbReference>
<dbReference type="EMBL" id="JARQWQ010000133">
    <property type="protein sequence ID" value="KAK2549038.1"/>
    <property type="molecule type" value="Genomic_DNA"/>
</dbReference>
<sequence>MLATQMHNVNIIDTYMTYHRILTKIVWCVVNYPSDTSYTHLRTFWKKRFFTYFQLCCRS</sequence>
<evidence type="ECO:0000313" key="1">
    <source>
        <dbReference type="EMBL" id="KAK2549038.1"/>
    </source>
</evidence>
<reference evidence="1" key="1">
    <citation type="journal article" date="2023" name="G3 (Bethesda)">
        <title>Whole genome assembly and annotation of the endangered Caribbean coral Acropora cervicornis.</title>
        <authorList>
            <person name="Selwyn J.D."/>
            <person name="Vollmer S.V."/>
        </authorList>
    </citation>
    <scope>NUCLEOTIDE SEQUENCE</scope>
    <source>
        <strain evidence="1">K2</strain>
    </source>
</reference>
<proteinExistence type="predicted"/>